<keyword evidence="1" id="KW-0802">TPR repeat</keyword>
<gene>
    <name evidence="3" type="ORF">SAMN05421593_1534</name>
</gene>
<dbReference type="AlphaFoldDB" id="A0A1H6HC79"/>
<dbReference type="OrthoDB" id="1452766at2"/>
<dbReference type="InterPro" id="IPR011990">
    <property type="entry name" value="TPR-like_helical_dom_sf"/>
</dbReference>
<feature type="repeat" description="TPR" evidence="1">
    <location>
        <begin position="153"/>
        <end position="186"/>
    </location>
</feature>
<evidence type="ECO:0000313" key="3">
    <source>
        <dbReference type="EMBL" id="SEH31700.1"/>
    </source>
</evidence>
<dbReference type="GO" id="GO:0006355">
    <property type="term" value="P:regulation of DNA-templated transcription"/>
    <property type="evidence" value="ECO:0007669"/>
    <property type="project" value="InterPro"/>
</dbReference>
<dbReference type="InterPro" id="IPR016032">
    <property type="entry name" value="Sig_transdc_resp-reg_C-effctor"/>
</dbReference>
<dbReference type="Gene3D" id="1.25.40.10">
    <property type="entry name" value="Tetratricopeptide repeat domain"/>
    <property type="match status" value="1"/>
</dbReference>
<dbReference type="RefSeq" id="WP_139265711.1">
    <property type="nucleotide sequence ID" value="NZ_FNWQ01000002.1"/>
</dbReference>
<dbReference type="EMBL" id="FNWQ01000002">
    <property type="protein sequence ID" value="SEH31700.1"/>
    <property type="molecule type" value="Genomic_DNA"/>
</dbReference>
<dbReference type="GO" id="GO:0003677">
    <property type="term" value="F:DNA binding"/>
    <property type="evidence" value="ECO:0007669"/>
    <property type="project" value="InterPro"/>
</dbReference>
<dbReference type="PROSITE" id="PS51257">
    <property type="entry name" value="PROKAR_LIPOPROTEIN"/>
    <property type="match status" value="1"/>
</dbReference>
<keyword evidence="2" id="KW-0472">Membrane</keyword>
<sequence length="474" mass="55738">MIRIFLTVLLLILVSCRSHSKKEVEQKFDVSLLRQNEKFRIAGEYDSLIDLNKRYYRQADIMNYADGKALCYINLAELNISLENFQKSQILFDNAKKILDRSQDNIHKARFYNVYGRFNIELRRIDKAFQYNNEAMSYIRKSGSSELKNDLLFSIYFRQAVYFIQKKNYEKALHYFHQAKKLDNTGLTDCAIGDYVYMHKNKDSAYKYVSVAYNKASARGKEDGIALYANTIMGEYYLTYKEYGRAEDALKKALKINEKTKRIYAYYGKYIYNDLRMLYERTGDKEKAYLYLKAYTDAYYKTNSSLLATINQDMEAFITGAQKDADQHQSKIRWIILLSLAGLSLLGVYAWRIIRALGRRKEVLKMEAEDLAIKMNDNKQEEIIELGKKNDPEFLNRFKEVYPEFIEQLLAINPGLESSELAFCAMLKLHFTSKEIAAYTLVQHRSVQQKKYRIRKKLNIPSETDIYLFFDTLK</sequence>
<accession>A0A1H6HC79</accession>
<evidence type="ECO:0008006" key="5">
    <source>
        <dbReference type="Google" id="ProtNLM"/>
    </source>
</evidence>
<dbReference type="InterPro" id="IPR019734">
    <property type="entry name" value="TPR_rpt"/>
</dbReference>
<dbReference type="SUPFAM" id="SSF46894">
    <property type="entry name" value="C-terminal effector domain of the bipartite response regulators"/>
    <property type="match status" value="1"/>
</dbReference>
<dbReference type="PROSITE" id="PS50005">
    <property type="entry name" value="TPR"/>
    <property type="match status" value="2"/>
</dbReference>
<feature type="repeat" description="TPR" evidence="1">
    <location>
        <begin position="227"/>
        <end position="260"/>
    </location>
</feature>
<evidence type="ECO:0000256" key="1">
    <source>
        <dbReference type="PROSITE-ProRule" id="PRU00339"/>
    </source>
</evidence>
<name>A0A1H6HC79_CHRCI</name>
<evidence type="ECO:0000256" key="2">
    <source>
        <dbReference type="SAM" id="Phobius"/>
    </source>
</evidence>
<proteinExistence type="predicted"/>
<organism evidence="3 4">
    <name type="scientific">Chryseobacterium culicis</name>
    <dbReference type="NCBI Taxonomy" id="680127"/>
    <lineage>
        <taxon>Bacteria</taxon>
        <taxon>Pseudomonadati</taxon>
        <taxon>Bacteroidota</taxon>
        <taxon>Flavobacteriia</taxon>
        <taxon>Flavobacteriales</taxon>
        <taxon>Weeksellaceae</taxon>
        <taxon>Chryseobacterium group</taxon>
        <taxon>Chryseobacterium</taxon>
    </lineage>
</organism>
<evidence type="ECO:0000313" key="4">
    <source>
        <dbReference type="Proteomes" id="UP000198561"/>
    </source>
</evidence>
<dbReference type="SMART" id="SM00028">
    <property type="entry name" value="TPR"/>
    <property type="match status" value="3"/>
</dbReference>
<feature type="transmembrane region" description="Helical" evidence="2">
    <location>
        <begin position="332"/>
        <end position="351"/>
    </location>
</feature>
<dbReference type="STRING" id="680127.SAMN05421593_1534"/>
<reference evidence="3 4" key="1">
    <citation type="submission" date="2016-10" db="EMBL/GenBank/DDBJ databases">
        <authorList>
            <person name="de Groot N.N."/>
        </authorList>
    </citation>
    <scope>NUCLEOTIDE SEQUENCE [LARGE SCALE GENOMIC DNA]</scope>
    <source>
        <strain evidence="3 4">DSM 23031</strain>
    </source>
</reference>
<keyword evidence="2" id="KW-1133">Transmembrane helix</keyword>
<dbReference type="SUPFAM" id="SSF48452">
    <property type="entry name" value="TPR-like"/>
    <property type="match status" value="1"/>
</dbReference>
<dbReference type="Proteomes" id="UP000198561">
    <property type="component" value="Unassembled WGS sequence"/>
</dbReference>
<keyword evidence="2" id="KW-0812">Transmembrane</keyword>
<protein>
    <recommendedName>
        <fullName evidence="5">Tetratricopeptide repeat-containing protein</fullName>
    </recommendedName>
</protein>